<dbReference type="SMART" id="SM00360">
    <property type="entry name" value="RRM"/>
    <property type="match status" value="3"/>
</dbReference>
<dbReference type="InterPro" id="IPR035979">
    <property type="entry name" value="RBD_domain_sf"/>
</dbReference>
<evidence type="ECO:0000313" key="8">
    <source>
        <dbReference type="Proteomes" id="UP001152747"/>
    </source>
</evidence>
<organism evidence="7 8">
    <name type="scientific">Caenorhabditis angaria</name>
    <dbReference type="NCBI Taxonomy" id="860376"/>
    <lineage>
        <taxon>Eukaryota</taxon>
        <taxon>Metazoa</taxon>
        <taxon>Ecdysozoa</taxon>
        <taxon>Nematoda</taxon>
        <taxon>Chromadorea</taxon>
        <taxon>Rhabditida</taxon>
        <taxon>Rhabditina</taxon>
        <taxon>Rhabditomorpha</taxon>
        <taxon>Rhabditoidea</taxon>
        <taxon>Rhabditidae</taxon>
        <taxon>Peloderinae</taxon>
        <taxon>Caenorhabditis</taxon>
    </lineage>
</organism>
<evidence type="ECO:0000256" key="1">
    <source>
        <dbReference type="ARBA" id="ARBA00004123"/>
    </source>
</evidence>
<dbReference type="AlphaFoldDB" id="A0A9P1I6R9"/>
<dbReference type="PROSITE" id="PS50102">
    <property type="entry name" value="RRM"/>
    <property type="match status" value="3"/>
</dbReference>
<dbReference type="Pfam" id="PF00076">
    <property type="entry name" value="RRM_1"/>
    <property type="match status" value="3"/>
</dbReference>
<feature type="domain" description="RRM" evidence="6">
    <location>
        <begin position="45"/>
        <end position="123"/>
    </location>
</feature>
<keyword evidence="3" id="KW-0539">Nucleus</keyword>
<dbReference type="InterPro" id="IPR050374">
    <property type="entry name" value="RRT5_SRSF_SR"/>
</dbReference>
<dbReference type="PANTHER" id="PTHR23003">
    <property type="entry name" value="RNA RECOGNITION MOTIF RRM DOMAIN CONTAINING PROTEIN"/>
    <property type="match status" value="1"/>
</dbReference>
<dbReference type="InterPro" id="IPR019331">
    <property type="entry name" value="FAM192A/Fyv6_N"/>
</dbReference>
<feature type="domain" description="RRM" evidence="6">
    <location>
        <begin position="396"/>
        <end position="467"/>
    </location>
</feature>
<feature type="region of interest" description="Disordered" evidence="5">
    <location>
        <begin position="313"/>
        <end position="364"/>
    </location>
</feature>
<dbReference type="InterPro" id="IPR012677">
    <property type="entry name" value="Nucleotide-bd_a/b_plait_sf"/>
</dbReference>
<name>A0A9P1I6R9_9PELO</name>
<reference evidence="7" key="1">
    <citation type="submission" date="2022-11" db="EMBL/GenBank/DDBJ databases">
        <authorList>
            <person name="Kikuchi T."/>
        </authorList>
    </citation>
    <scope>NUCLEOTIDE SEQUENCE</scope>
    <source>
        <strain evidence="7">PS1010</strain>
    </source>
</reference>
<keyword evidence="2 4" id="KW-0694">RNA-binding</keyword>
<feature type="compositionally biased region" description="Polar residues" evidence="5">
    <location>
        <begin position="339"/>
        <end position="348"/>
    </location>
</feature>
<evidence type="ECO:0000256" key="5">
    <source>
        <dbReference type="SAM" id="MobiDB-lite"/>
    </source>
</evidence>
<dbReference type="EMBL" id="CANHGI010000001">
    <property type="protein sequence ID" value="CAI5439213.1"/>
    <property type="molecule type" value="Genomic_DNA"/>
</dbReference>
<dbReference type="Gene3D" id="3.30.70.330">
    <property type="match status" value="3"/>
</dbReference>
<feature type="region of interest" description="Disordered" evidence="5">
    <location>
        <begin position="148"/>
        <end position="171"/>
    </location>
</feature>
<dbReference type="GO" id="GO:0003729">
    <property type="term" value="F:mRNA binding"/>
    <property type="evidence" value="ECO:0007669"/>
    <property type="project" value="TreeGrafter"/>
</dbReference>
<accession>A0A9P1I6R9</accession>
<dbReference type="GO" id="GO:1990904">
    <property type="term" value="C:ribonucleoprotein complex"/>
    <property type="evidence" value="ECO:0007669"/>
    <property type="project" value="TreeGrafter"/>
</dbReference>
<gene>
    <name evidence="7" type="ORF">CAMP_LOCUS1850</name>
</gene>
<evidence type="ECO:0000256" key="2">
    <source>
        <dbReference type="ARBA" id="ARBA00022884"/>
    </source>
</evidence>
<dbReference type="CDD" id="cd00590">
    <property type="entry name" value="RRM_SF"/>
    <property type="match status" value="1"/>
</dbReference>
<proteinExistence type="predicted"/>
<comment type="subcellular location">
    <subcellularLocation>
        <location evidence="1">Nucleus</location>
    </subcellularLocation>
</comment>
<feature type="compositionally biased region" description="Basic and acidic residues" evidence="5">
    <location>
        <begin position="9"/>
        <end position="21"/>
    </location>
</feature>
<evidence type="ECO:0000313" key="7">
    <source>
        <dbReference type="EMBL" id="CAI5439213.1"/>
    </source>
</evidence>
<evidence type="ECO:0000259" key="6">
    <source>
        <dbReference type="PROSITE" id="PS50102"/>
    </source>
</evidence>
<protein>
    <recommendedName>
        <fullName evidence="6">RRM domain-containing protein</fullName>
    </recommendedName>
</protein>
<sequence>MNNSNNNRNRRDSNRNRDSRRSRSRSPRRSGGGNRGGDSHSTNNKMVFITNISYDVRWVDLKTLVREKGGEIVFCELLQDRNGKPKGNAVVEFETREGAENCVNNLGKFEFKGRNIIAKEIRDPPAFFRTIKNETGIDYLARTGGEITGTGNGHGGQGGGGNRRDDRQPRSGTYELFGLNMDFLRQHNIEPPLCERIFIANLAFNVGTEKIYEVFGMAGKITWMDFRIDKEGKSKGVCVLQYSHPIEAVQAIAMLNGQKLYDRNLVVKMDRFEKNEQEFKDGHLPKGLTSIGMGLGADGAPLANVSLVFGGGNESAPIQQQQQPQQAAPFSAPIPQNFGGDSSFSRQSLGGVGGGGNPFAANTNSSNFKQETVYEASFGIGNGSGGMGGGQQSGGRIIVIRNLPNDYTWQIVRDRVRQFGDVESVDMISPGTARVRFGGFTDAERARTSLFGTTVEGRVINFKITMTSGFVSTKELDDEKAKRQEEWEKVRKPDEPMLAPEPQICNQTLFEQLRNNKEVKDAEMEEAKKFKNMIRGIDEDESDFLAQIDSAKQEANLLKKREELEMLKEMAKTQSSAASSSNLVPKMTLKPSGDGGNLGGIKSKQASILSQAIKRKTTSKDESPSAEKVQKTNNSEPVLQQVSAIQGLIDYAPSSDSESSCSDSDDDDVAIGALRTHPRQKKQQPNCGE</sequence>
<feature type="compositionally biased region" description="Low complexity" evidence="5">
    <location>
        <begin position="315"/>
        <end position="336"/>
    </location>
</feature>
<feature type="compositionally biased region" description="Gly residues" evidence="5">
    <location>
        <begin position="148"/>
        <end position="161"/>
    </location>
</feature>
<dbReference type="GO" id="GO:0005634">
    <property type="term" value="C:nucleus"/>
    <property type="evidence" value="ECO:0007669"/>
    <property type="project" value="UniProtKB-SubCell"/>
</dbReference>
<evidence type="ECO:0000256" key="3">
    <source>
        <dbReference type="ARBA" id="ARBA00023242"/>
    </source>
</evidence>
<evidence type="ECO:0000256" key="4">
    <source>
        <dbReference type="PROSITE-ProRule" id="PRU00176"/>
    </source>
</evidence>
<comment type="caution">
    <text evidence="7">The sequence shown here is derived from an EMBL/GenBank/DDBJ whole genome shotgun (WGS) entry which is preliminary data.</text>
</comment>
<keyword evidence="8" id="KW-1185">Reference proteome</keyword>
<dbReference type="Proteomes" id="UP001152747">
    <property type="component" value="Unassembled WGS sequence"/>
</dbReference>
<dbReference type="Pfam" id="PF10187">
    <property type="entry name" value="FAM192A_Fyv6_N"/>
    <property type="match status" value="1"/>
</dbReference>
<dbReference type="GO" id="GO:0005737">
    <property type="term" value="C:cytoplasm"/>
    <property type="evidence" value="ECO:0007669"/>
    <property type="project" value="TreeGrafter"/>
</dbReference>
<dbReference type="OrthoDB" id="610462at2759"/>
<feature type="compositionally biased region" description="Basic and acidic residues" evidence="5">
    <location>
        <begin position="618"/>
        <end position="630"/>
    </location>
</feature>
<feature type="compositionally biased region" description="Polar residues" evidence="5">
    <location>
        <begin position="631"/>
        <end position="644"/>
    </location>
</feature>
<dbReference type="InterPro" id="IPR000504">
    <property type="entry name" value="RRM_dom"/>
</dbReference>
<feature type="compositionally biased region" description="Polar residues" evidence="5">
    <location>
        <begin position="573"/>
        <end position="583"/>
    </location>
</feature>
<feature type="region of interest" description="Disordered" evidence="5">
    <location>
        <begin position="1"/>
        <end position="43"/>
    </location>
</feature>
<feature type="region of interest" description="Disordered" evidence="5">
    <location>
        <begin position="569"/>
        <end position="689"/>
    </location>
</feature>
<dbReference type="SUPFAM" id="SSF54928">
    <property type="entry name" value="RNA-binding domain, RBD"/>
    <property type="match status" value="2"/>
</dbReference>
<dbReference type="PANTHER" id="PTHR23003:SF3">
    <property type="entry name" value="FI21236P1-RELATED"/>
    <property type="match status" value="1"/>
</dbReference>
<feature type="domain" description="RRM" evidence="6">
    <location>
        <begin position="195"/>
        <end position="272"/>
    </location>
</feature>